<organism evidence="1 2">
    <name type="scientific">Aspergillus aculeatinus CBS 121060</name>
    <dbReference type="NCBI Taxonomy" id="1448322"/>
    <lineage>
        <taxon>Eukaryota</taxon>
        <taxon>Fungi</taxon>
        <taxon>Dikarya</taxon>
        <taxon>Ascomycota</taxon>
        <taxon>Pezizomycotina</taxon>
        <taxon>Eurotiomycetes</taxon>
        <taxon>Eurotiomycetidae</taxon>
        <taxon>Eurotiales</taxon>
        <taxon>Aspergillaceae</taxon>
        <taxon>Aspergillus</taxon>
        <taxon>Aspergillus subgen. Circumdati</taxon>
    </lineage>
</organism>
<evidence type="ECO:0000313" key="2">
    <source>
        <dbReference type="Proteomes" id="UP000249661"/>
    </source>
</evidence>
<protein>
    <submittedName>
        <fullName evidence="1">Uncharacterized protein</fullName>
    </submittedName>
</protein>
<reference evidence="1" key="1">
    <citation type="submission" date="2018-02" db="EMBL/GenBank/DDBJ databases">
        <title>The genomes of Aspergillus section Nigri reveals drivers in fungal speciation.</title>
        <authorList>
            <consortium name="DOE Joint Genome Institute"/>
            <person name="Vesth T.C."/>
            <person name="Nybo J."/>
            <person name="Theobald S."/>
            <person name="Brandl J."/>
            <person name="Frisvad J.C."/>
            <person name="Nielsen K.F."/>
            <person name="Lyhne E.K."/>
            <person name="Kogle M.E."/>
            <person name="Kuo A."/>
            <person name="Riley R."/>
            <person name="Clum A."/>
            <person name="Nolan M."/>
            <person name="Lipzen A."/>
            <person name="Salamov A."/>
            <person name="Henrissat B."/>
            <person name="Wiebenga A."/>
            <person name="De vries R.P."/>
            <person name="Grigoriev I.V."/>
            <person name="Mortensen U.H."/>
            <person name="Andersen M.R."/>
            <person name="Baker S.E."/>
        </authorList>
    </citation>
    <scope>NUCLEOTIDE SEQUENCE</scope>
    <source>
        <strain evidence="1">CBS 121060</strain>
    </source>
</reference>
<accession>A0ACD1HHY2</accession>
<evidence type="ECO:0000313" key="1">
    <source>
        <dbReference type="EMBL" id="RAH73015.1"/>
    </source>
</evidence>
<dbReference type="Proteomes" id="UP000249661">
    <property type="component" value="Unassembled WGS sequence"/>
</dbReference>
<proteinExistence type="predicted"/>
<sequence length="68" mass="7720">MRSVVVQEARHFSSQAEYGTFCCQLQGRRVPLGWGIGGFAMVSALLQSALIWDRSMTWKNKKHSEEAF</sequence>
<dbReference type="EMBL" id="KZ824941">
    <property type="protein sequence ID" value="RAH73015.1"/>
    <property type="molecule type" value="Genomic_DNA"/>
</dbReference>
<gene>
    <name evidence="1" type="ORF">BO66DRAFT_252934</name>
</gene>
<name>A0ACD1HHY2_9EURO</name>
<keyword evidence="2" id="KW-1185">Reference proteome</keyword>